<accession>A0A1Y1WN41</accession>
<proteinExistence type="predicted"/>
<gene>
    <name evidence="2" type="ORF">DL89DRAFT_264771</name>
</gene>
<dbReference type="Pfam" id="PF20236">
    <property type="entry name" value="DUF6593"/>
    <property type="match status" value="1"/>
</dbReference>
<dbReference type="EMBL" id="MCFD01000001">
    <property type="protein sequence ID" value="ORX74970.1"/>
    <property type="molecule type" value="Genomic_DNA"/>
</dbReference>
<comment type="caution">
    <text evidence="2">The sequence shown here is derived from an EMBL/GenBank/DDBJ whole genome shotgun (WGS) entry which is preliminary data.</text>
</comment>
<name>A0A1Y1WN41_9FUNG</name>
<evidence type="ECO:0000313" key="2">
    <source>
        <dbReference type="EMBL" id="ORX74970.1"/>
    </source>
</evidence>
<dbReference type="Proteomes" id="UP000193922">
    <property type="component" value="Unassembled WGS sequence"/>
</dbReference>
<reference evidence="2 3" key="1">
    <citation type="submission" date="2016-07" db="EMBL/GenBank/DDBJ databases">
        <title>Pervasive Adenine N6-methylation of Active Genes in Fungi.</title>
        <authorList>
            <consortium name="DOE Joint Genome Institute"/>
            <person name="Mondo S.J."/>
            <person name="Dannebaum R.O."/>
            <person name="Kuo R.C."/>
            <person name="Labutti K."/>
            <person name="Haridas S."/>
            <person name="Kuo A."/>
            <person name="Salamov A."/>
            <person name="Ahrendt S.R."/>
            <person name="Lipzen A."/>
            <person name="Sullivan W."/>
            <person name="Andreopoulos W.B."/>
            <person name="Clum A."/>
            <person name="Lindquist E."/>
            <person name="Daum C."/>
            <person name="Ramamoorthy G.K."/>
            <person name="Gryganskyi A."/>
            <person name="Culley D."/>
            <person name="Magnuson J.K."/>
            <person name="James T.Y."/>
            <person name="O'Malley M.A."/>
            <person name="Stajich J.E."/>
            <person name="Spatafora J.W."/>
            <person name="Visel A."/>
            <person name="Grigoriev I.V."/>
        </authorList>
    </citation>
    <scope>NUCLEOTIDE SEQUENCE [LARGE SCALE GENOMIC DNA]</scope>
    <source>
        <strain evidence="2 3">ATCC 12442</strain>
    </source>
</reference>
<organism evidence="2 3">
    <name type="scientific">Linderina pennispora</name>
    <dbReference type="NCBI Taxonomy" id="61395"/>
    <lineage>
        <taxon>Eukaryota</taxon>
        <taxon>Fungi</taxon>
        <taxon>Fungi incertae sedis</taxon>
        <taxon>Zoopagomycota</taxon>
        <taxon>Kickxellomycotina</taxon>
        <taxon>Kickxellomycetes</taxon>
        <taxon>Kickxellales</taxon>
        <taxon>Kickxellaceae</taxon>
        <taxon>Linderina</taxon>
    </lineage>
</organism>
<dbReference type="RefSeq" id="XP_040748181.1">
    <property type="nucleotide sequence ID" value="XM_040886365.1"/>
</dbReference>
<protein>
    <recommendedName>
        <fullName evidence="1">DUF6593 domain-containing protein</fullName>
    </recommendedName>
</protein>
<feature type="domain" description="DUF6593" evidence="1">
    <location>
        <begin position="41"/>
        <end position="149"/>
    </location>
</feature>
<dbReference type="AlphaFoldDB" id="A0A1Y1WN41"/>
<sequence>MSLETYTCSSLRNLEYHKNIVFYNGRFDTRQAAASSGMQAYRIVTRFPCVALLTTDVDDDATIVAGVMPTSGSTVANALIDKVSTRSASAIARGVPYKMEQRDMQLGWKFTDAQGVKYKWNTKALKTRWELLDSKKAAIATFDCTKFWKDGPGILEFKTGISDELRVLSLLALGITALTIARTQDNTHTNVEECRWLKYEGIYGLQC</sequence>
<dbReference type="GeneID" id="63803013"/>
<dbReference type="InterPro" id="IPR046528">
    <property type="entry name" value="DUF6593"/>
</dbReference>
<keyword evidence="3" id="KW-1185">Reference proteome</keyword>
<evidence type="ECO:0000259" key="1">
    <source>
        <dbReference type="Pfam" id="PF20236"/>
    </source>
</evidence>
<evidence type="ECO:0000313" key="3">
    <source>
        <dbReference type="Proteomes" id="UP000193922"/>
    </source>
</evidence>